<name>A0ABP7I857_9ACTN</name>
<evidence type="ECO:0000313" key="7">
    <source>
        <dbReference type="Proteomes" id="UP001501009"/>
    </source>
</evidence>
<organism evidence="6 7">
    <name type="scientific">Streptomyces coacervatus</name>
    <dbReference type="NCBI Taxonomy" id="647381"/>
    <lineage>
        <taxon>Bacteria</taxon>
        <taxon>Bacillati</taxon>
        <taxon>Actinomycetota</taxon>
        <taxon>Actinomycetes</taxon>
        <taxon>Kitasatosporales</taxon>
        <taxon>Streptomycetaceae</taxon>
        <taxon>Streptomyces</taxon>
    </lineage>
</organism>
<dbReference type="EMBL" id="BAABDE010000020">
    <property type="protein sequence ID" value="GAA3811925.1"/>
    <property type="molecule type" value="Genomic_DNA"/>
</dbReference>
<evidence type="ECO:0000256" key="2">
    <source>
        <dbReference type="ARBA" id="ARBA00022692"/>
    </source>
</evidence>
<keyword evidence="7" id="KW-1185">Reference proteome</keyword>
<protein>
    <submittedName>
        <fullName evidence="6">Isoprenylcysteine carboxylmethyltransferase family protein</fullName>
    </submittedName>
</protein>
<evidence type="ECO:0000256" key="4">
    <source>
        <dbReference type="ARBA" id="ARBA00023136"/>
    </source>
</evidence>
<evidence type="ECO:0000256" key="1">
    <source>
        <dbReference type="ARBA" id="ARBA00004127"/>
    </source>
</evidence>
<dbReference type="Proteomes" id="UP001501009">
    <property type="component" value="Unassembled WGS sequence"/>
</dbReference>
<dbReference type="Pfam" id="PF04191">
    <property type="entry name" value="PEMT"/>
    <property type="match status" value="1"/>
</dbReference>
<keyword evidence="4 5" id="KW-0472">Membrane</keyword>
<comment type="caution">
    <text evidence="6">The sequence shown here is derived from an EMBL/GenBank/DDBJ whole genome shotgun (WGS) entry which is preliminary data.</text>
</comment>
<gene>
    <name evidence="6" type="ORF">GCM10022403_052160</name>
</gene>
<dbReference type="InterPro" id="IPR007318">
    <property type="entry name" value="Phopholipid_MeTrfase"/>
</dbReference>
<sequence>MRKTAAALGTTVFLFLAPGSVVVLLPWWLTDWRAGDWWPPARVLGLVPLAAGAVVLLSAYVRFVVEGLGTPAPVAPPEHLVVGGLYRYVRNPMYVAVVAAIGGQGLLLARPVLFGYGACAGVAMWAFAKGYEEPALTRRFGADYTRYRRAVPGWWPRLTPWRGE</sequence>
<keyword evidence="3 5" id="KW-1133">Transmembrane helix</keyword>
<comment type="subcellular location">
    <subcellularLocation>
        <location evidence="1">Endomembrane system</location>
        <topology evidence="1">Multi-pass membrane protein</topology>
    </subcellularLocation>
</comment>
<dbReference type="RefSeq" id="WP_275771906.1">
    <property type="nucleotide sequence ID" value="NZ_BAABDE010000020.1"/>
</dbReference>
<keyword evidence="2 5" id="KW-0812">Transmembrane</keyword>
<reference evidence="7" key="1">
    <citation type="journal article" date="2019" name="Int. J. Syst. Evol. Microbiol.">
        <title>The Global Catalogue of Microorganisms (GCM) 10K type strain sequencing project: providing services to taxonomists for standard genome sequencing and annotation.</title>
        <authorList>
            <consortium name="The Broad Institute Genomics Platform"/>
            <consortium name="The Broad Institute Genome Sequencing Center for Infectious Disease"/>
            <person name="Wu L."/>
            <person name="Ma J."/>
        </authorList>
    </citation>
    <scope>NUCLEOTIDE SEQUENCE [LARGE SCALE GENOMIC DNA]</scope>
    <source>
        <strain evidence="7">JCM 17138</strain>
    </source>
</reference>
<evidence type="ECO:0000256" key="3">
    <source>
        <dbReference type="ARBA" id="ARBA00022989"/>
    </source>
</evidence>
<accession>A0ABP7I857</accession>
<proteinExistence type="predicted"/>
<feature type="transmembrane region" description="Helical" evidence="5">
    <location>
        <begin position="43"/>
        <end position="61"/>
    </location>
</feature>
<evidence type="ECO:0000256" key="5">
    <source>
        <dbReference type="SAM" id="Phobius"/>
    </source>
</evidence>
<evidence type="ECO:0000313" key="6">
    <source>
        <dbReference type="EMBL" id="GAA3811925.1"/>
    </source>
</evidence>
<dbReference type="Gene3D" id="1.20.120.1630">
    <property type="match status" value="1"/>
</dbReference>